<evidence type="ECO:0000313" key="4">
    <source>
        <dbReference type="Proteomes" id="UP001550628"/>
    </source>
</evidence>
<dbReference type="Proteomes" id="UP001550628">
    <property type="component" value="Unassembled WGS sequence"/>
</dbReference>
<keyword evidence="3" id="KW-0808">Transferase</keyword>
<dbReference type="InterPro" id="IPR041497">
    <property type="entry name" value="Thump-like"/>
</dbReference>
<name>A0ABV2WSL0_9NOCA</name>
<reference evidence="3 4" key="1">
    <citation type="submission" date="2024-06" db="EMBL/GenBank/DDBJ databases">
        <title>The Natural Products Discovery Center: Release of the First 8490 Sequenced Strains for Exploring Actinobacteria Biosynthetic Diversity.</title>
        <authorList>
            <person name="Kalkreuter E."/>
            <person name="Kautsar S.A."/>
            <person name="Yang D."/>
            <person name="Bader C.D."/>
            <person name="Teijaro C.N."/>
            <person name="Fluegel L."/>
            <person name="Davis C.M."/>
            <person name="Simpson J.R."/>
            <person name="Lauterbach L."/>
            <person name="Steele A.D."/>
            <person name="Gui C."/>
            <person name="Meng S."/>
            <person name="Li G."/>
            <person name="Viehrig K."/>
            <person name="Ye F."/>
            <person name="Su P."/>
            <person name="Kiefer A.F."/>
            <person name="Nichols A."/>
            <person name="Cepeda A.J."/>
            <person name="Yan W."/>
            <person name="Fan B."/>
            <person name="Jiang Y."/>
            <person name="Adhikari A."/>
            <person name="Zheng C.-J."/>
            <person name="Schuster L."/>
            <person name="Cowan T.M."/>
            <person name="Smanski M.J."/>
            <person name="Chevrette M.G."/>
            <person name="De Carvalho L.P.S."/>
            <person name="Shen B."/>
        </authorList>
    </citation>
    <scope>NUCLEOTIDE SEQUENCE [LARGE SCALE GENOMIC DNA]</scope>
    <source>
        <strain evidence="3 4">NPDC019708</strain>
    </source>
</reference>
<feature type="region of interest" description="Disordered" evidence="1">
    <location>
        <begin position="165"/>
        <end position="204"/>
    </location>
</feature>
<dbReference type="PANTHER" id="PTHR14741:SF32">
    <property type="entry name" value="TRIMETHYLGUANOSINE SYNTHASE"/>
    <property type="match status" value="1"/>
</dbReference>
<dbReference type="EMBL" id="JBEYBF010000012">
    <property type="protein sequence ID" value="MEU1953867.1"/>
    <property type="molecule type" value="Genomic_DNA"/>
</dbReference>
<evidence type="ECO:0000313" key="3">
    <source>
        <dbReference type="EMBL" id="MEU1953867.1"/>
    </source>
</evidence>
<feature type="domain" description="THUMP-like" evidence="2">
    <location>
        <begin position="378"/>
        <end position="449"/>
    </location>
</feature>
<accession>A0ABV2WSL0</accession>
<protein>
    <submittedName>
        <fullName evidence="3">Class I SAM-dependent methyltransferase</fullName>
    </submittedName>
</protein>
<dbReference type="GO" id="GO:0032259">
    <property type="term" value="P:methylation"/>
    <property type="evidence" value="ECO:0007669"/>
    <property type="project" value="UniProtKB-KW"/>
</dbReference>
<feature type="compositionally biased region" description="Basic and acidic residues" evidence="1">
    <location>
        <begin position="168"/>
        <end position="178"/>
    </location>
</feature>
<dbReference type="PANTHER" id="PTHR14741">
    <property type="entry name" value="S-ADENOSYLMETHIONINE-DEPENDENT METHYLTRANSFERASE RELATED"/>
    <property type="match status" value="1"/>
</dbReference>
<evidence type="ECO:0000256" key="1">
    <source>
        <dbReference type="SAM" id="MobiDB-lite"/>
    </source>
</evidence>
<keyword evidence="3" id="KW-0489">Methyltransferase</keyword>
<dbReference type="Gene3D" id="3.40.50.150">
    <property type="entry name" value="Vaccinia Virus protein VP39"/>
    <property type="match status" value="2"/>
</dbReference>
<keyword evidence="4" id="KW-1185">Reference proteome</keyword>
<comment type="caution">
    <text evidence="3">The sequence shown here is derived from an EMBL/GenBank/DDBJ whole genome shotgun (WGS) entry which is preliminary data.</text>
</comment>
<dbReference type="InterPro" id="IPR029063">
    <property type="entry name" value="SAM-dependent_MTases_sf"/>
</dbReference>
<dbReference type="SUPFAM" id="SSF53335">
    <property type="entry name" value="S-adenosyl-L-methionine-dependent methyltransferases"/>
    <property type="match status" value="1"/>
</dbReference>
<evidence type="ECO:0000259" key="2">
    <source>
        <dbReference type="Pfam" id="PF18096"/>
    </source>
</evidence>
<dbReference type="Pfam" id="PF18096">
    <property type="entry name" value="Thump_like"/>
    <property type="match status" value="1"/>
</dbReference>
<sequence>MGYGFSAADIGYLGSAAGTAALAEVAELELTAASQLRDVAAVRRAYGERAPALLETVRLRRRAAAKLSGAQNWLLTDDAVQQATPTLVARHRAGRLAGRDVHDVTCSIGAELTELARVCPRVVGSDLDLIRLAMARHNLTHPAPVPPAAVTAAPAHNRGAAVAGAAEGTERAGGERVPRGLGPRGAAGVVDEHSSPAPRPTVPRAMPNTVLVRADALVPCTSGTVVVADPGRRAEGKRTHDPAALQPPLPDLLSVYAGRDLVVKCAPGLDFDRLGWDGEIEVVSLDGGVREACLWSAGLREPGVGRRATVLTSAGAATTLTDADPSEIPEREPGEWIVDPDGAVVRAGLVRHYAARHGLWQLDPRIAYLTGDRIPDGVRGFRIIDRCVLREKVLRAELRRRDCGPLEILVRGVDIDPDILRRRLKLTGSRPYTLVITRIGTTATVFLCEASRA</sequence>
<proteinExistence type="predicted"/>
<dbReference type="GO" id="GO:0008168">
    <property type="term" value="F:methyltransferase activity"/>
    <property type="evidence" value="ECO:0007669"/>
    <property type="project" value="UniProtKB-KW"/>
</dbReference>
<organism evidence="3 4">
    <name type="scientific">Nocardia rhamnosiphila</name>
    <dbReference type="NCBI Taxonomy" id="426716"/>
    <lineage>
        <taxon>Bacteria</taxon>
        <taxon>Bacillati</taxon>
        <taxon>Actinomycetota</taxon>
        <taxon>Actinomycetes</taxon>
        <taxon>Mycobacteriales</taxon>
        <taxon>Nocardiaceae</taxon>
        <taxon>Nocardia</taxon>
    </lineage>
</organism>
<gene>
    <name evidence="3" type="ORF">ABZ510_18640</name>
</gene>